<proteinExistence type="predicted"/>
<name>A0A8D8X557_9HEMI</name>
<sequence>MRSLARNLSIRRKTRSKSWKLCCRKWMPVLKSVRRITRRFRRSYLSLSRVVAAQQAPLMMVQDPPARLTVRPQPARAPVVNQSRISVISSRRSGSRRRISKNPRLKARKSS</sequence>
<organism evidence="2">
    <name type="scientific">Cacopsylla melanoneura</name>
    <dbReference type="NCBI Taxonomy" id="428564"/>
    <lineage>
        <taxon>Eukaryota</taxon>
        <taxon>Metazoa</taxon>
        <taxon>Ecdysozoa</taxon>
        <taxon>Arthropoda</taxon>
        <taxon>Hexapoda</taxon>
        <taxon>Insecta</taxon>
        <taxon>Pterygota</taxon>
        <taxon>Neoptera</taxon>
        <taxon>Paraneoptera</taxon>
        <taxon>Hemiptera</taxon>
        <taxon>Sternorrhyncha</taxon>
        <taxon>Psylloidea</taxon>
        <taxon>Psyllidae</taxon>
        <taxon>Psyllinae</taxon>
        <taxon>Cacopsylla</taxon>
    </lineage>
</organism>
<feature type="compositionally biased region" description="Low complexity" evidence="1">
    <location>
        <begin position="83"/>
        <end position="92"/>
    </location>
</feature>
<feature type="region of interest" description="Disordered" evidence="1">
    <location>
        <begin position="73"/>
        <end position="111"/>
    </location>
</feature>
<evidence type="ECO:0000313" key="2">
    <source>
        <dbReference type="EMBL" id="CAG6682234.1"/>
    </source>
</evidence>
<feature type="compositionally biased region" description="Basic residues" evidence="1">
    <location>
        <begin position="93"/>
        <end position="111"/>
    </location>
</feature>
<reference evidence="2" key="1">
    <citation type="submission" date="2021-05" db="EMBL/GenBank/DDBJ databases">
        <authorList>
            <person name="Alioto T."/>
            <person name="Alioto T."/>
            <person name="Gomez Garrido J."/>
        </authorList>
    </citation>
    <scope>NUCLEOTIDE SEQUENCE</scope>
</reference>
<protein>
    <submittedName>
        <fullName evidence="2">Uncharacterized protein</fullName>
    </submittedName>
</protein>
<accession>A0A8D8X557</accession>
<dbReference type="EMBL" id="HBUF01258427">
    <property type="protein sequence ID" value="CAG6682234.1"/>
    <property type="molecule type" value="Transcribed_RNA"/>
</dbReference>
<evidence type="ECO:0000256" key="1">
    <source>
        <dbReference type="SAM" id="MobiDB-lite"/>
    </source>
</evidence>
<dbReference type="AlphaFoldDB" id="A0A8D8X557"/>